<dbReference type="NCBIfam" id="TIGR00229">
    <property type="entry name" value="sensory_box"/>
    <property type="match status" value="1"/>
</dbReference>
<dbReference type="InterPro" id="IPR003661">
    <property type="entry name" value="HisK_dim/P_dom"/>
</dbReference>
<proteinExistence type="predicted"/>
<dbReference type="EMBL" id="CP140152">
    <property type="protein sequence ID" value="WQH03465.1"/>
    <property type="molecule type" value="Genomic_DNA"/>
</dbReference>
<dbReference type="PROSITE" id="PS50112">
    <property type="entry name" value="PAS"/>
    <property type="match status" value="1"/>
</dbReference>
<comment type="catalytic activity">
    <reaction evidence="1">
        <text>ATP + protein L-histidine = ADP + protein N-phospho-L-histidine.</text>
        <dbReference type="EC" id="2.7.13.3"/>
    </reaction>
</comment>
<feature type="domain" description="Response regulatory" evidence="6">
    <location>
        <begin position="563"/>
        <end position="679"/>
    </location>
</feature>
<dbReference type="InterPro" id="IPR011006">
    <property type="entry name" value="CheY-like_superfamily"/>
</dbReference>
<dbReference type="EC" id="2.7.13.3" evidence="2"/>
<keyword evidence="8" id="KW-0547">Nucleotide-binding</keyword>
<accession>A0ABZ0XUP1</accession>
<dbReference type="GeneID" id="43163389"/>
<dbReference type="PROSITE" id="PS50109">
    <property type="entry name" value="HIS_KIN"/>
    <property type="match status" value="1"/>
</dbReference>
<dbReference type="Gene3D" id="3.30.565.10">
    <property type="entry name" value="Histidine kinase-like ATPase, C-terminal domain"/>
    <property type="match status" value="1"/>
</dbReference>
<evidence type="ECO:0000256" key="1">
    <source>
        <dbReference type="ARBA" id="ARBA00000085"/>
    </source>
</evidence>
<evidence type="ECO:0000256" key="4">
    <source>
        <dbReference type="PROSITE-ProRule" id="PRU00169"/>
    </source>
</evidence>
<dbReference type="CDD" id="cd00130">
    <property type="entry name" value="PAS"/>
    <property type="match status" value="1"/>
</dbReference>
<dbReference type="PANTHER" id="PTHR43065">
    <property type="entry name" value="SENSOR HISTIDINE KINASE"/>
    <property type="match status" value="1"/>
</dbReference>
<organism evidence="8 9">
    <name type="scientific">Duganella zoogloeoides</name>
    <dbReference type="NCBI Taxonomy" id="75659"/>
    <lineage>
        <taxon>Bacteria</taxon>
        <taxon>Pseudomonadati</taxon>
        <taxon>Pseudomonadota</taxon>
        <taxon>Betaproteobacteria</taxon>
        <taxon>Burkholderiales</taxon>
        <taxon>Oxalobacteraceae</taxon>
        <taxon>Telluria group</taxon>
        <taxon>Duganella</taxon>
    </lineage>
</organism>
<dbReference type="SMART" id="SM00448">
    <property type="entry name" value="REC"/>
    <property type="match status" value="1"/>
</dbReference>
<dbReference type="Gene3D" id="3.40.50.2300">
    <property type="match status" value="1"/>
</dbReference>
<dbReference type="SMART" id="SM00387">
    <property type="entry name" value="HATPase_c"/>
    <property type="match status" value="1"/>
</dbReference>
<dbReference type="Pfam" id="PF00072">
    <property type="entry name" value="Response_reg"/>
    <property type="match status" value="1"/>
</dbReference>
<name>A0ABZ0XUP1_9BURK</name>
<evidence type="ECO:0000259" key="6">
    <source>
        <dbReference type="PROSITE" id="PS50110"/>
    </source>
</evidence>
<dbReference type="SMART" id="SM00388">
    <property type="entry name" value="HisKA"/>
    <property type="match status" value="1"/>
</dbReference>
<evidence type="ECO:0000313" key="8">
    <source>
        <dbReference type="EMBL" id="WQH03465.1"/>
    </source>
</evidence>
<dbReference type="PRINTS" id="PR00344">
    <property type="entry name" value="BCTRLSENSOR"/>
</dbReference>
<dbReference type="SUPFAM" id="SSF55874">
    <property type="entry name" value="ATPase domain of HSP90 chaperone/DNA topoisomerase II/histidine kinase"/>
    <property type="match status" value="1"/>
</dbReference>
<dbReference type="Pfam" id="PF00512">
    <property type="entry name" value="HisKA"/>
    <property type="match status" value="1"/>
</dbReference>
<dbReference type="Gene3D" id="1.10.287.130">
    <property type="match status" value="1"/>
</dbReference>
<keyword evidence="9" id="KW-1185">Reference proteome</keyword>
<feature type="domain" description="PAS" evidence="7">
    <location>
        <begin position="198"/>
        <end position="247"/>
    </location>
</feature>
<dbReference type="InterPro" id="IPR000014">
    <property type="entry name" value="PAS"/>
</dbReference>
<dbReference type="Pfam" id="PF02518">
    <property type="entry name" value="HATPase_c"/>
    <property type="match status" value="1"/>
</dbReference>
<evidence type="ECO:0000259" key="5">
    <source>
        <dbReference type="PROSITE" id="PS50109"/>
    </source>
</evidence>
<gene>
    <name evidence="8" type="ORF">SR858_20790</name>
</gene>
<dbReference type="SUPFAM" id="SSF52172">
    <property type="entry name" value="CheY-like"/>
    <property type="match status" value="1"/>
</dbReference>
<dbReference type="InterPro" id="IPR005467">
    <property type="entry name" value="His_kinase_dom"/>
</dbReference>
<dbReference type="InterPro" id="IPR001789">
    <property type="entry name" value="Sig_transdc_resp-reg_receiver"/>
</dbReference>
<dbReference type="InterPro" id="IPR036097">
    <property type="entry name" value="HisK_dim/P_sf"/>
</dbReference>
<dbReference type="GO" id="GO:0005524">
    <property type="term" value="F:ATP binding"/>
    <property type="evidence" value="ECO:0007669"/>
    <property type="project" value="UniProtKB-KW"/>
</dbReference>
<dbReference type="SUPFAM" id="SSF47384">
    <property type="entry name" value="Homodimeric domain of signal transducing histidine kinase"/>
    <property type="match status" value="1"/>
</dbReference>
<dbReference type="InterPro" id="IPR004358">
    <property type="entry name" value="Sig_transdc_His_kin-like_C"/>
</dbReference>
<feature type="domain" description="Histidine kinase" evidence="5">
    <location>
        <begin position="316"/>
        <end position="540"/>
    </location>
</feature>
<dbReference type="CDD" id="cd16919">
    <property type="entry name" value="HATPase_CckA-like"/>
    <property type="match status" value="1"/>
</dbReference>
<evidence type="ECO:0000256" key="2">
    <source>
        <dbReference type="ARBA" id="ARBA00012438"/>
    </source>
</evidence>
<dbReference type="CDD" id="cd18161">
    <property type="entry name" value="REC_hyHK_blue-like"/>
    <property type="match status" value="1"/>
</dbReference>
<evidence type="ECO:0000259" key="7">
    <source>
        <dbReference type="PROSITE" id="PS50112"/>
    </source>
</evidence>
<dbReference type="PROSITE" id="PS50110">
    <property type="entry name" value="RESPONSE_REGULATORY"/>
    <property type="match status" value="1"/>
</dbReference>
<sequence>MTSSLSFLDNGGHMGALMRAHDWTATALGDPHAWPQSLRSSLSACLNSPILGTILWGPELRMFYNDAYAESLVDRHPAALGQPVASVWGSTWDAVAPDFHRAMATGLGFSHNYVELMVKRHGRLDKTFWNISAAPIVGEDGSVVGLFNQGQEITEQVRKDREVQTAQATLVRTVDERTRDRNRLWELSADIMLRCGFDGLINTVNPAWHDVLGLDENELVGANLLDHIHPDDVERTANAARMLAEGGSLTRFDNRYRHKNGSYRWISWSIRPDAESIYAVGRDVTAEKEQAEALLSAEDALRQAQKMEAVGQLTGGLAHDFNNLLAGIQGSLDMIAQRIGQGRYGDIKRYVDVGSDAAKRAASLTHRLLAFSRQQTLDPKPTDVNRLVRGMEDLVRRTVGPAVQVEAHGPDDLWTALVDPSQLENSLLNLCINARDAMPEGGHIRIATANHWLDGEAAEADDLPAGEYLSLSVQDTGTGIAPEVIARVFEPFFTTKQVGEGTGLGLSMVYGFAKQSGGHVRIYSEPGVGTTVCIYLPRHDGVADAGDTVQKTSTVVRDVRSATVLVVDDEPSVRLLIADILADLGCTVLQAGDSAAGLAVLESGAPIDLLVSDIGLPGGMNGRQMAERGMRIKPRLRVLFLTGYAEAAVLGNGKLAEGMAVMTKPFDIDVLSERVAEMLAGA</sequence>
<dbReference type="RefSeq" id="WP_019921631.1">
    <property type="nucleotide sequence ID" value="NZ_CP140152.1"/>
</dbReference>
<protein>
    <recommendedName>
        <fullName evidence="2">histidine kinase</fullName>
        <ecNumber evidence="2">2.7.13.3</ecNumber>
    </recommendedName>
</protein>
<dbReference type="InterPro" id="IPR013655">
    <property type="entry name" value="PAS_fold_3"/>
</dbReference>
<dbReference type="Proteomes" id="UP001326110">
    <property type="component" value="Chromosome"/>
</dbReference>
<dbReference type="SMART" id="SM00091">
    <property type="entry name" value="PAS"/>
    <property type="match status" value="1"/>
</dbReference>
<evidence type="ECO:0000313" key="9">
    <source>
        <dbReference type="Proteomes" id="UP001326110"/>
    </source>
</evidence>
<dbReference type="SUPFAM" id="SSF55785">
    <property type="entry name" value="PYP-like sensor domain (PAS domain)"/>
    <property type="match status" value="2"/>
</dbReference>
<keyword evidence="8" id="KW-0067">ATP-binding</keyword>
<dbReference type="PANTHER" id="PTHR43065:SF42">
    <property type="entry name" value="TWO-COMPONENT SENSOR PPRA"/>
    <property type="match status" value="1"/>
</dbReference>
<reference evidence="8 9" key="1">
    <citation type="submission" date="2023-11" db="EMBL/GenBank/DDBJ databases">
        <title>MicrobeMod: A computational toolkit for identifying prokaryotic methylation and restriction-modification with nanopore sequencing.</title>
        <authorList>
            <person name="Crits-Christoph A."/>
            <person name="Kang S.C."/>
            <person name="Lee H."/>
            <person name="Ostrov N."/>
        </authorList>
    </citation>
    <scope>NUCLEOTIDE SEQUENCE [LARGE SCALE GENOMIC DNA]</scope>
    <source>
        <strain evidence="8 9">ATCC 25935</strain>
    </source>
</reference>
<dbReference type="Pfam" id="PF08447">
    <property type="entry name" value="PAS_3"/>
    <property type="match status" value="1"/>
</dbReference>
<dbReference type="CDD" id="cd00082">
    <property type="entry name" value="HisKA"/>
    <property type="match status" value="1"/>
</dbReference>
<keyword evidence="3 4" id="KW-0597">Phosphoprotein</keyword>
<evidence type="ECO:0000256" key="3">
    <source>
        <dbReference type="ARBA" id="ARBA00022553"/>
    </source>
</evidence>
<dbReference type="InterPro" id="IPR036890">
    <property type="entry name" value="HATPase_C_sf"/>
</dbReference>
<feature type="modified residue" description="4-aspartylphosphate" evidence="4">
    <location>
        <position position="613"/>
    </location>
</feature>
<dbReference type="InterPro" id="IPR003594">
    <property type="entry name" value="HATPase_dom"/>
</dbReference>
<dbReference type="Gene3D" id="3.30.450.20">
    <property type="entry name" value="PAS domain"/>
    <property type="match status" value="2"/>
</dbReference>
<dbReference type="InterPro" id="IPR035965">
    <property type="entry name" value="PAS-like_dom_sf"/>
</dbReference>